<feature type="domain" description="PAC" evidence="16">
    <location>
        <begin position="530"/>
        <end position="584"/>
    </location>
</feature>
<dbReference type="FunFam" id="1.10.287.130:FF:000002">
    <property type="entry name" value="Two-component osmosensing histidine kinase"/>
    <property type="match status" value="1"/>
</dbReference>
<dbReference type="Gene3D" id="1.10.287.130">
    <property type="match status" value="1"/>
</dbReference>
<feature type="region of interest" description="Disordered" evidence="12">
    <location>
        <begin position="1305"/>
        <end position="1335"/>
    </location>
</feature>
<name>A0A126WXZ3_9CHLO</name>
<evidence type="ECO:0000256" key="5">
    <source>
        <dbReference type="ARBA" id="ARBA00022606"/>
    </source>
</evidence>
<dbReference type="NCBIfam" id="TIGR00229">
    <property type="entry name" value="sensory_box"/>
    <property type="match status" value="2"/>
</dbReference>
<dbReference type="PROSITE" id="PS50112">
    <property type="entry name" value="PAS"/>
    <property type="match status" value="2"/>
</dbReference>
<dbReference type="CDD" id="cd16922">
    <property type="entry name" value="HATPase_EvgS-ArcB-TorS-like"/>
    <property type="match status" value="1"/>
</dbReference>
<feature type="compositionally biased region" description="Polar residues" evidence="12">
    <location>
        <begin position="1135"/>
        <end position="1148"/>
    </location>
</feature>
<dbReference type="SUPFAM" id="SSF55874">
    <property type="entry name" value="ATPase domain of HSP90 chaperone/DNA topoisomerase II/histidine kinase"/>
    <property type="match status" value="1"/>
</dbReference>
<evidence type="ECO:0000259" key="13">
    <source>
        <dbReference type="PROSITE" id="PS50109"/>
    </source>
</evidence>
<evidence type="ECO:0000256" key="4">
    <source>
        <dbReference type="ARBA" id="ARBA00022553"/>
    </source>
</evidence>
<dbReference type="Pfam" id="PF00512">
    <property type="entry name" value="HisKA"/>
    <property type="match status" value="1"/>
</dbReference>
<dbReference type="SUPFAM" id="SSF55785">
    <property type="entry name" value="PYP-like sensor domain (PAS domain)"/>
    <property type="match status" value="3"/>
</dbReference>
<reference evidence="17" key="1">
    <citation type="journal article" date="2016" name="Proc. Natl. Acad. Sci. U.S.A.">
        <title>Functional and topological diversity of LOV domain photoreceptors.</title>
        <authorList>
            <person name="Glantz S.T."/>
            <person name="Carpenter E.J."/>
            <person name="Melkonian M."/>
            <person name="Gardner K.H."/>
            <person name="Boyden E.S."/>
            <person name="Wong G.K."/>
            <person name="Chow B.Y."/>
        </authorList>
    </citation>
    <scope>NUCLEOTIDE SEQUENCE</scope>
    <source>
        <strain evidence="17">EEJO_2012189</strain>
    </source>
</reference>
<dbReference type="Gene3D" id="3.30.450.20">
    <property type="entry name" value="PAS domain"/>
    <property type="match status" value="3"/>
</dbReference>
<evidence type="ECO:0000256" key="9">
    <source>
        <dbReference type="ARBA" id="ARBA00022840"/>
    </source>
</evidence>
<feature type="compositionally biased region" description="Low complexity" evidence="12">
    <location>
        <begin position="1157"/>
        <end position="1192"/>
    </location>
</feature>
<dbReference type="SMART" id="SM00091">
    <property type="entry name" value="PAS"/>
    <property type="match status" value="3"/>
</dbReference>
<feature type="domain" description="PAS" evidence="15">
    <location>
        <begin position="461"/>
        <end position="529"/>
    </location>
</feature>
<dbReference type="PROSITE" id="PS50109">
    <property type="entry name" value="HIS_KIN"/>
    <property type="match status" value="1"/>
</dbReference>
<dbReference type="PANTHER" id="PTHR45339:SF1">
    <property type="entry name" value="HYBRID SIGNAL TRANSDUCTION HISTIDINE KINASE J"/>
    <property type="match status" value="1"/>
</dbReference>
<feature type="modified residue" description="4-aspartylphosphate" evidence="11">
    <location>
        <position position="1658"/>
    </location>
</feature>
<keyword evidence="7" id="KW-0547">Nucleotide-binding</keyword>
<dbReference type="Gene3D" id="3.40.50.2300">
    <property type="match status" value="1"/>
</dbReference>
<dbReference type="PANTHER" id="PTHR45339">
    <property type="entry name" value="HYBRID SIGNAL TRANSDUCTION HISTIDINE KINASE J"/>
    <property type="match status" value="1"/>
</dbReference>
<dbReference type="InterPro" id="IPR003594">
    <property type="entry name" value="HATPase_dom"/>
</dbReference>
<keyword evidence="8" id="KW-0418">Kinase</keyword>
<feature type="domain" description="Histidine kinase" evidence="13">
    <location>
        <begin position="605"/>
        <end position="864"/>
    </location>
</feature>
<dbReference type="PRINTS" id="PR00344">
    <property type="entry name" value="BCTRLSENSOR"/>
</dbReference>
<evidence type="ECO:0000313" key="17">
    <source>
        <dbReference type="EMBL" id="AML76900.1"/>
    </source>
</evidence>
<evidence type="ECO:0000259" key="15">
    <source>
        <dbReference type="PROSITE" id="PS50112"/>
    </source>
</evidence>
<proteinExistence type="evidence at transcript level"/>
<dbReference type="GO" id="GO:0009637">
    <property type="term" value="P:response to blue light"/>
    <property type="evidence" value="ECO:0007669"/>
    <property type="project" value="UniProtKB-ARBA"/>
</dbReference>
<feature type="compositionally biased region" description="Polar residues" evidence="12">
    <location>
        <begin position="1006"/>
        <end position="1015"/>
    </location>
</feature>
<dbReference type="EMBL" id="KU698829">
    <property type="protein sequence ID" value="AML76900.1"/>
    <property type="molecule type" value="mRNA"/>
</dbReference>
<keyword evidence="3" id="KW-0600">Photoreceptor protein</keyword>
<dbReference type="InterPro" id="IPR000700">
    <property type="entry name" value="PAS-assoc_C"/>
</dbReference>
<comment type="catalytic activity">
    <reaction evidence="1">
        <text>ATP + protein L-histidine = ADP + protein N-phospho-L-histidine.</text>
        <dbReference type="EC" id="2.7.13.3"/>
    </reaction>
</comment>
<dbReference type="InterPro" id="IPR001789">
    <property type="entry name" value="Sig_transdc_resp-reg_receiver"/>
</dbReference>
<dbReference type="PROSITE" id="PS50110">
    <property type="entry name" value="RESPONSE_REGULATORY"/>
    <property type="match status" value="1"/>
</dbReference>
<dbReference type="InterPro" id="IPR001610">
    <property type="entry name" value="PAC"/>
</dbReference>
<dbReference type="Pfam" id="PF00072">
    <property type="entry name" value="Response_reg"/>
    <property type="match status" value="1"/>
</dbReference>
<dbReference type="SUPFAM" id="SSF47384">
    <property type="entry name" value="Homodimeric domain of signal transducing histidine kinase"/>
    <property type="match status" value="1"/>
</dbReference>
<dbReference type="InterPro" id="IPR011006">
    <property type="entry name" value="CheY-like_superfamily"/>
</dbReference>
<dbReference type="InterPro" id="IPR005467">
    <property type="entry name" value="His_kinase_dom"/>
</dbReference>
<accession>A0A126WXZ3</accession>
<organism evidence="17">
    <name type="scientific">Ettlia oleoabundans</name>
    <dbReference type="NCBI Taxonomy" id="1127754"/>
    <lineage>
        <taxon>Eukaryota</taxon>
        <taxon>Viridiplantae</taxon>
        <taxon>Chlorophyta</taxon>
        <taxon>core chlorophytes</taxon>
        <taxon>Chlorophyceae</taxon>
        <taxon>CS clade</taxon>
        <taxon>Chlamydomonadales</taxon>
        <taxon>Chlamydomonadales incertae sedis</taxon>
        <taxon>Ettlia</taxon>
    </lineage>
</organism>
<evidence type="ECO:0000259" key="14">
    <source>
        <dbReference type="PROSITE" id="PS50110"/>
    </source>
</evidence>
<feature type="region of interest" description="Disordered" evidence="12">
    <location>
        <begin position="1002"/>
        <end position="1026"/>
    </location>
</feature>
<dbReference type="InterPro" id="IPR004358">
    <property type="entry name" value="Sig_transdc_His_kin-like_C"/>
</dbReference>
<dbReference type="SMART" id="SM00387">
    <property type="entry name" value="HATPase_c"/>
    <property type="match status" value="1"/>
</dbReference>
<dbReference type="GO" id="GO:0005524">
    <property type="term" value="F:ATP binding"/>
    <property type="evidence" value="ECO:0007669"/>
    <property type="project" value="UniProtKB-KW"/>
</dbReference>
<dbReference type="PROSITE" id="PS50113">
    <property type="entry name" value="PAC"/>
    <property type="match status" value="2"/>
</dbReference>
<protein>
    <recommendedName>
        <fullName evidence="2">histidine kinase</fullName>
        <ecNumber evidence="2">2.7.13.3</ecNumber>
    </recommendedName>
</protein>
<feature type="region of interest" description="Disordered" evidence="12">
    <location>
        <begin position="1060"/>
        <end position="1212"/>
    </location>
</feature>
<keyword evidence="4 11" id="KW-0597">Phosphoprotein</keyword>
<dbReference type="InterPro" id="IPR003661">
    <property type="entry name" value="HisK_dim/P_dom"/>
</dbReference>
<dbReference type="InterPro" id="IPR036890">
    <property type="entry name" value="HATPase_C_sf"/>
</dbReference>
<dbReference type="Pfam" id="PF13426">
    <property type="entry name" value="PAS_9"/>
    <property type="match status" value="3"/>
</dbReference>
<evidence type="ECO:0000259" key="16">
    <source>
        <dbReference type="PROSITE" id="PS50113"/>
    </source>
</evidence>
<dbReference type="EC" id="2.7.13.3" evidence="2"/>
<sequence>MTVIEQAQEVLSCEGGEALLPTLPGNSSQHDVLSAIAGAGNMLGYSQGTLHGSDPQQVLCHEVDQQAAAACTGLGRRLAGEQEGCTQLQLHPQDGPSGDGGCSSGDTGQCLDVTVTPLLGGRCTWACQSSYGPHASVADEQQQLDPAQPWQPPEVEGAAALHVLPQPIWVCDAAGRVVFANPALCQVAACLDETSAIGRLWTQLLQPAEGSSLAAEQLGAAIAAGQRAQVDMWCGSSSISGSHSSNNNGRFHCRINVAPLASRNGDSGARSSLIVCTLLNAQLGPNPGAGPGAVHVPAAGLGLSTVSPADGAADTSTCTAADDAVPPPLAQLCNQALASTSESIVITDPTQPGQPIIYANKAFERLTGYSQSSVLGRGHSFLHGPDTDPVVLADIAAALEEGRPIAAELLVYRADGTPFWSQISITPIRESGSSGRVANYVMVQRDVSQRKAAEAAFHMREQALSNLNEGITICDPSVKDCPVVYCNTAFLRITGYSRKEVIGRNCRFLQGPRTDPATVQRLATALHEGREVTVELLNYRKNGEEFYNMLSITPVRDAAGRLLSFIGVQSDVTELTLRRQAEKELQEAKAAAETAAEAKSMFLANMSHEIRTPLNGMIAVAQMLLASGLSPEQRELADMILESGNTLLTILGDILDFSKIDHNSMVLESAPLALRDTLEASIEMVAADAARKGLEVAYRLAPPLVRRRLLGDSIRIRQVLSNLLSNAVKFTAEGEVVVDAWVDEEGLTAGAAAQPPDKREPITAAAALNGAPSPAAASSLPAASQGPLLHMTVRDSGIGISQEGIARLFQCFRQGHESMSRRYGGTGLGLAISRRLAELMGGNVWVESLEGQGSTFHFTMALQWEGEVGSGAGLDKVAAYKAAGFGSIYGEDSAPVSRRASASSERPMCCSLSSTDSPLAAAAAAAVAAVAANGPASTAAAASNGDSCGASTGGGHRAEEQRLLLQQHHEALLQQLLQSSVAPTEGSLASASAQCELAAGGGSVRLSESTDSPNTPLIEPPARQAASSVSMSVSAVSSTTVLASLAGSYSALPAFGGMGSGTPAAPPRSEATHPSNASRGNSSSRRSSAETVPAAGRRESGDSVSSGRRSRDSGDISRPPRPPPPAYDYRLSSFYAPSQGSVKAQSTAPGPAQVDQPAVSPSSARAAAALGPGAGAACSQPQPSGHSQSGSQMAKATVPGKAASATGAESRRRSADCSASCSSAPPASGAAQPAAPEPQAVCHASVLAPGGPTDLPIKCSGGGGVEAAPLRGRHVRIDVAHLPTAQQVAQSCGLLGMEVELRRCSSPPSLPPKQDPGCGTGCTGSDPAPGPSSPRDFCITTPDKALEAVRAGWRGQPLVVLGRREELPLNLQAMATTVSKPVKHMRLVGALLKAAAFARSKQQTPLHTDPQMLSLLPERLLLNRLATNRRMSLDNSALDRRRWQMMAAAAAATAAAGGVEADNDAPVALRSSAPTAGGSNGGGQRQAGGGPPQSLQLEAGIRPRVDSAAEGCWRPQLPAIPSHSSRGSSARSSFDVPDAHAVATPHFLAAASVDPARLQQAAAAALSAPHAPVPMPLPSVAIQPAAMATPNAAADSTTPAATHRAPRILVAEDNLINQRVISKVLQRVVPDAEVTIVGNGVLAVRAATSSPYDLCLMDIHMPEMDGLEASRCLQQQLPPEQRPVVVALSADTLQVLHEKCRDAGIQEFICKPFRMEDVERVLALVQPRLQHQPVWGPALTHQSAS</sequence>
<keyword evidence="6" id="KW-0808">Transferase</keyword>
<dbReference type="SMART" id="SM00448">
    <property type="entry name" value="REC"/>
    <property type="match status" value="1"/>
</dbReference>
<dbReference type="InterPro" id="IPR036097">
    <property type="entry name" value="HisK_dim/P_sf"/>
</dbReference>
<dbReference type="InterPro" id="IPR035965">
    <property type="entry name" value="PAS-like_dom_sf"/>
</dbReference>
<dbReference type="GO" id="GO:0000155">
    <property type="term" value="F:phosphorelay sensor kinase activity"/>
    <property type="evidence" value="ECO:0007669"/>
    <property type="project" value="InterPro"/>
</dbReference>
<evidence type="ECO:0000256" key="10">
    <source>
        <dbReference type="ARBA" id="ARBA00023012"/>
    </source>
</evidence>
<feature type="compositionally biased region" description="Gly residues" evidence="12">
    <location>
        <begin position="1478"/>
        <end position="1491"/>
    </location>
</feature>
<keyword evidence="3" id="KW-0675">Receptor</keyword>
<dbReference type="Gene3D" id="3.30.565.10">
    <property type="entry name" value="Histidine kinase-like ATPase, C-terminal domain"/>
    <property type="match status" value="1"/>
</dbReference>
<feature type="domain" description="PAS" evidence="15">
    <location>
        <begin position="335"/>
        <end position="402"/>
    </location>
</feature>
<feature type="domain" description="PAC" evidence="16">
    <location>
        <begin position="405"/>
        <end position="459"/>
    </location>
</feature>
<feature type="domain" description="Response regulatory" evidence="14">
    <location>
        <begin position="1607"/>
        <end position="1726"/>
    </location>
</feature>
<evidence type="ECO:0000256" key="8">
    <source>
        <dbReference type="ARBA" id="ARBA00022777"/>
    </source>
</evidence>
<evidence type="ECO:0000256" key="11">
    <source>
        <dbReference type="PROSITE-ProRule" id="PRU00169"/>
    </source>
</evidence>
<feature type="compositionally biased region" description="Low complexity" evidence="12">
    <location>
        <begin position="1075"/>
        <end position="1086"/>
    </location>
</feature>
<dbReference type="SMART" id="SM00086">
    <property type="entry name" value="PAC"/>
    <property type="match status" value="2"/>
</dbReference>
<evidence type="ECO:0000256" key="7">
    <source>
        <dbReference type="ARBA" id="ARBA00022741"/>
    </source>
</evidence>
<evidence type="ECO:0000256" key="12">
    <source>
        <dbReference type="SAM" id="MobiDB-lite"/>
    </source>
</evidence>
<keyword evidence="9" id="KW-0067">ATP-binding</keyword>
<dbReference type="CDD" id="cd00130">
    <property type="entry name" value="PAS"/>
    <property type="match status" value="3"/>
</dbReference>
<dbReference type="SUPFAM" id="SSF52172">
    <property type="entry name" value="CheY-like"/>
    <property type="match status" value="1"/>
</dbReference>
<keyword evidence="10" id="KW-0902">Two-component regulatory system</keyword>
<evidence type="ECO:0000256" key="1">
    <source>
        <dbReference type="ARBA" id="ARBA00000085"/>
    </source>
</evidence>
<dbReference type="InterPro" id="IPR000014">
    <property type="entry name" value="PAS"/>
</dbReference>
<dbReference type="SMART" id="SM00388">
    <property type="entry name" value="HisKA"/>
    <property type="match status" value="1"/>
</dbReference>
<evidence type="ECO:0000256" key="6">
    <source>
        <dbReference type="ARBA" id="ARBA00022679"/>
    </source>
</evidence>
<dbReference type="GO" id="GO:0009881">
    <property type="term" value="F:photoreceptor activity"/>
    <property type="evidence" value="ECO:0007669"/>
    <property type="project" value="UniProtKB-KW"/>
</dbReference>
<keyword evidence="5" id="KW-0716">Sensory transduction</keyword>
<evidence type="ECO:0000256" key="3">
    <source>
        <dbReference type="ARBA" id="ARBA00022543"/>
    </source>
</evidence>
<dbReference type="CDD" id="cd00082">
    <property type="entry name" value="HisKA"/>
    <property type="match status" value="1"/>
</dbReference>
<feature type="region of interest" description="Disordered" evidence="12">
    <location>
        <begin position="1217"/>
        <end position="1236"/>
    </location>
</feature>
<dbReference type="Pfam" id="PF02518">
    <property type="entry name" value="HATPase_c"/>
    <property type="match status" value="1"/>
</dbReference>
<keyword evidence="3" id="KW-0157">Chromophore</keyword>
<dbReference type="CDD" id="cd17546">
    <property type="entry name" value="REC_hyHK_CKI1_RcsC-like"/>
    <property type="match status" value="1"/>
</dbReference>
<evidence type="ECO:0000256" key="2">
    <source>
        <dbReference type="ARBA" id="ARBA00012438"/>
    </source>
</evidence>
<feature type="region of interest" description="Disordered" evidence="12">
    <location>
        <begin position="1469"/>
        <end position="1496"/>
    </location>
</feature>